<feature type="region of interest" description="Disordered" evidence="2">
    <location>
        <begin position="738"/>
        <end position="817"/>
    </location>
</feature>
<feature type="compositionally biased region" description="Basic and acidic residues" evidence="2">
    <location>
        <begin position="437"/>
        <end position="448"/>
    </location>
</feature>
<feature type="compositionally biased region" description="Acidic residues" evidence="2">
    <location>
        <begin position="75"/>
        <end position="91"/>
    </location>
</feature>
<feature type="region of interest" description="Disordered" evidence="2">
    <location>
        <begin position="303"/>
        <end position="589"/>
    </location>
</feature>
<dbReference type="GeneID" id="30019343"/>
<proteinExistence type="inferred from homology"/>
<dbReference type="OrthoDB" id="3942062at2759"/>
<accession>A0A168B8V6</accession>
<feature type="compositionally biased region" description="Low complexity" evidence="2">
    <location>
        <begin position="421"/>
        <end position="436"/>
    </location>
</feature>
<evidence type="ECO:0000313" key="5">
    <source>
        <dbReference type="Proteomes" id="UP000076744"/>
    </source>
</evidence>
<feature type="compositionally biased region" description="Polar residues" evidence="2">
    <location>
        <begin position="159"/>
        <end position="178"/>
    </location>
</feature>
<evidence type="ECO:0000313" key="4">
    <source>
        <dbReference type="EMBL" id="OAA69781.1"/>
    </source>
</evidence>
<dbReference type="RefSeq" id="XP_018706385.1">
    <property type="nucleotide sequence ID" value="XM_018846657.1"/>
</dbReference>
<dbReference type="AlphaFoldDB" id="A0A168B8V6"/>
<evidence type="ECO:0000256" key="1">
    <source>
        <dbReference type="ARBA" id="ARBA00006832"/>
    </source>
</evidence>
<feature type="compositionally biased region" description="Basic and acidic residues" evidence="2">
    <location>
        <begin position="402"/>
        <end position="412"/>
    </location>
</feature>
<dbReference type="SMART" id="SM00993">
    <property type="entry name" value="YL1_C"/>
    <property type="match status" value="1"/>
</dbReference>
<evidence type="ECO:0000259" key="3">
    <source>
        <dbReference type="SMART" id="SM00993"/>
    </source>
</evidence>
<feature type="compositionally biased region" description="Basic and acidic residues" evidence="2">
    <location>
        <begin position="124"/>
        <end position="136"/>
    </location>
</feature>
<feature type="compositionally biased region" description="Polar residues" evidence="2">
    <location>
        <begin position="14"/>
        <end position="23"/>
    </location>
</feature>
<comment type="caution">
    <text evidence="4">The sequence shown here is derived from an EMBL/GenBank/DDBJ whole genome shotgun (WGS) entry which is preliminary data.</text>
</comment>
<keyword evidence="5" id="KW-1185">Reference proteome</keyword>
<dbReference type="InterPro" id="IPR046757">
    <property type="entry name" value="YL1_N"/>
</dbReference>
<dbReference type="PANTHER" id="PTHR13275:SF4">
    <property type="entry name" value="VACUOLAR PROTEIN SORTING-ASSOCIATED PROTEIN 72 HOMOLOG"/>
    <property type="match status" value="1"/>
</dbReference>
<feature type="compositionally biased region" description="Low complexity" evidence="2">
    <location>
        <begin position="30"/>
        <end position="43"/>
    </location>
</feature>
<dbReference type="Pfam" id="PF08265">
    <property type="entry name" value="YL1_C"/>
    <property type="match status" value="1"/>
</dbReference>
<feature type="compositionally biased region" description="Low complexity" evidence="2">
    <location>
        <begin position="766"/>
        <end position="781"/>
    </location>
</feature>
<feature type="compositionally biased region" description="Basic and acidic residues" evidence="2">
    <location>
        <begin position="738"/>
        <end position="765"/>
    </location>
</feature>
<feature type="compositionally biased region" description="Polar residues" evidence="2">
    <location>
        <begin position="548"/>
        <end position="563"/>
    </location>
</feature>
<comment type="similarity">
    <text evidence="1">Belongs to the VPS72/YL1 family.</text>
</comment>
<feature type="domain" description="Vps72/YL1 C-terminal" evidence="3">
    <location>
        <begin position="661"/>
        <end position="690"/>
    </location>
</feature>
<evidence type="ECO:0000256" key="2">
    <source>
        <dbReference type="SAM" id="MobiDB-lite"/>
    </source>
</evidence>
<feature type="compositionally biased region" description="Polar residues" evidence="2">
    <location>
        <begin position="459"/>
        <end position="499"/>
    </location>
</feature>
<sequence>MDSELTRPSEPDESQSSRLSSVHASDMELGSGSDSDNDSSNGGTSEAAPQVEWLATGRQRRSTAGNRMKSMLANEEPDSDLELLFAEDENDQGFSDAGEHASDVQMDSSSDNDDDNNDDDLEGEKELDRQAKERRAAQRKRKAQEAIPAKFRKKVRIDTSASTPRSSVAPSTPQTMSHQPPPRKKKKSERASWLPSLADMPTRASSRQTTRLSKEQLHTQMEAREAKRLKQLAQMQKKAARLEALKKPPMTQEDRLREAALVEERNARSLNRWEEAERQREEERRAKLAALQQRTLRGPVLSFWSGAGRFGDGWRKGEGVHVAVEEKPKKPRRERGAAKGKKKDDPKEAVKEEAAVGTKPATPEDASTTKPQSAGEGTVVEAGQNGEAKMSEASKQDTAADEAPKDTNKADAPDAQVQEPTKSTTPAAITTATTTDRVADTKPTHDTTNEAAGDVSMTDVPTSTEKTAVSGGETQDVTAKSKTLEPNSSSEAQPAQTTEAPPKDTKELASSTQPKEGISDSKDAKTQVPASAAASEANAPPEPAPKDAQSQSSSNPEQANGSHTTTTSKAPPTTEGGLPPKATQAAGNESLPTNKIFSRLQSEAATPQPEQARSPLDGLYTTRDAIIYQNFDANAIKDRSIQTQVLFGHKMSRLPKPTPAPMCLITNNPARYRDPKTTLHFHSAAAFKELQRLQSGEYRWSRLLGAWAGSGAFAARGVPERFLNPARCPTLEEAQRIERKREEREKAKLQQTEDEKKAKEEKKAAAADTKQAASGGSAAGPPGDGGGAPATEEGKPVVSVKTEDVAGAKTEAPSVAE</sequence>
<feature type="compositionally biased region" description="Acidic residues" evidence="2">
    <location>
        <begin position="110"/>
        <end position="123"/>
    </location>
</feature>
<dbReference type="EMBL" id="AZHB01000005">
    <property type="protein sequence ID" value="OAA69781.1"/>
    <property type="molecule type" value="Genomic_DNA"/>
</dbReference>
<name>A0A168B8V6_CORFA</name>
<feature type="compositionally biased region" description="Basic and acidic residues" evidence="2">
    <location>
        <begin position="1"/>
        <end position="10"/>
    </location>
</feature>
<dbReference type="Proteomes" id="UP000076744">
    <property type="component" value="Unassembled WGS sequence"/>
</dbReference>
<dbReference type="Pfam" id="PF05764">
    <property type="entry name" value="YL1"/>
    <property type="match status" value="1"/>
</dbReference>
<protein>
    <submittedName>
        <fullName evidence="4">YL1 nuclear</fullName>
    </submittedName>
</protein>
<organism evidence="4 5">
    <name type="scientific">Cordyceps fumosorosea (strain ARSEF 2679)</name>
    <name type="common">Isaria fumosorosea</name>
    <dbReference type="NCBI Taxonomy" id="1081104"/>
    <lineage>
        <taxon>Eukaryota</taxon>
        <taxon>Fungi</taxon>
        <taxon>Dikarya</taxon>
        <taxon>Ascomycota</taxon>
        <taxon>Pezizomycotina</taxon>
        <taxon>Sordariomycetes</taxon>
        <taxon>Hypocreomycetidae</taxon>
        <taxon>Hypocreales</taxon>
        <taxon>Cordycipitaceae</taxon>
        <taxon>Cordyceps</taxon>
    </lineage>
</organism>
<feature type="compositionally biased region" description="Low complexity" evidence="2">
    <location>
        <begin position="529"/>
        <end position="539"/>
    </location>
</feature>
<dbReference type="InterPro" id="IPR013272">
    <property type="entry name" value="Vps72/YL1_C"/>
</dbReference>
<dbReference type="GO" id="GO:0005634">
    <property type="term" value="C:nucleus"/>
    <property type="evidence" value="ECO:0007669"/>
    <property type="project" value="TreeGrafter"/>
</dbReference>
<gene>
    <name evidence="4" type="ORF">ISF_03051</name>
</gene>
<dbReference type="STRING" id="1081104.A0A168B8V6"/>
<dbReference type="PANTHER" id="PTHR13275">
    <property type="entry name" value="YL-1 PROTEIN TRANSCRIPTION FACTOR-LIKE 1"/>
    <property type="match status" value="1"/>
</dbReference>
<feature type="compositionally biased region" description="Low complexity" evidence="2">
    <location>
        <begin position="564"/>
        <end position="574"/>
    </location>
</feature>
<feature type="compositionally biased region" description="Basic and acidic residues" evidence="2">
    <location>
        <begin position="312"/>
        <end position="354"/>
    </location>
</feature>
<feature type="region of interest" description="Disordered" evidence="2">
    <location>
        <begin position="1"/>
        <end position="220"/>
    </location>
</feature>
<reference evidence="4 5" key="1">
    <citation type="journal article" date="2016" name="Genome Biol. Evol.">
        <title>Divergent and convergent evolution of fungal pathogenicity.</title>
        <authorList>
            <person name="Shang Y."/>
            <person name="Xiao G."/>
            <person name="Zheng P."/>
            <person name="Cen K."/>
            <person name="Zhan S."/>
            <person name="Wang C."/>
        </authorList>
    </citation>
    <scope>NUCLEOTIDE SEQUENCE [LARGE SCALE GENOMIC DNA]</scope>
    <source>
        <strain evidence="4 5">ARSEF 2679</strain>
    </source>
</reference>